<gene>
    <name evidence="1" type="ORF">BP00DRAFT_426430</name>
</gene>
<keyword evidence="2" id="KW-1185">Reference proteome</keyword>
<dbReference type="EMBL" id="KZ825514">
    <property type="protein sequence ID" value="PYI30560.1"/>
    <property type="molecule type" value="Genomic_DNA"/>
</dbReference>
<organism evidence="1 2">
    <name type="scientific">Aspergillus indologenus CBS 114.80</name>
    <dbReference type="NCBI Taxonomy" id="1450541"/>
    <lineage>
        <taxon>Eukaryota</taxon>
        <taxon>Fungi</taxon>
        <taxon>Dikarya</taxon>
        <taxon>Ascomycota</taxon>
        <taxon>Pezizomycotina</taxon>
        <taxon>Eurotiomycetes</taxon>
        <taxon>Eurotiomycetidae</taxon>
        <taxon>Eurotiales</taxon>
        <taxon>Aspergillaceae</taxon>
        <taxon>Aspergillus</taxon>
        <taxon>Aspergillus subgen. Circumdati</taxon>
    </lineage>
</organism>
<accession>A0A2V5IPS6</accession>
<protein>
    <submittedName>
        <fullName evidence="1">Uncharacterized protein</fullName>
    </submittedName>
</protein>
<reference evidence="1 2" key="1">
    <citation type="submission" date="2018-02" db="EMBL/GenBank/DDBJ databases">
        <title>The genomes of Aspergillus section Nigri reveals drivers in fungal speciation.</title>
        <authorList>
            <consortium name="DOE Joint Genome Institute"/>
            <person name="Vesth T.C."/>
            <person name="Nybo J."/>
            <person name="Theobald S."/>
            <person name="Brandl J."/>
            <person name="Frisvad J.C."/>
            <person name="Nielsen K.F."/>
            <person name="Lyhne E.K."/>
            <person name="Kogle M.E."/>
            <person name="Kuo A."/>
            <person name="Riley R."/>
            <person name="Clum A."/>
            <person name="Nolan M."/>
            <person name="Lipzen A."/>
            <person name="Salamov A."/>
            <person name="Henrissat B."/>
            <person name="Wiebenga A."/>
            <person name="De vries R.P."/>
            <person name="Grigoriev I.V."/>
            <person name="Mortensen U.H."/>
            <person name="Andersen M.R."/>
            <person name="Baker S.E."/>
        </authorList>
    </citation>
    <scope>NUCLEOTIDE SEQUENCE [LARGE SCALE GENOMIC DNA]</scope>
    <source>
        <strain evidence="1 2">CBS 114.80</strain>
    </source>
</reference>
<dbReference type="AlphaFoldDB" id="A0A2V5IPS6"/>
<dbReference type="Proteomes" id="UP000248817">
    <property type="component" value="Unassembled WGS sequence"/>
</dbReference>
<proteinExistence type="predicted"/>
<evidence type="ECO:0000313" key="2">
    <source>
        <dbReference type="Proteomes" id="UP000248817"/>
    </source>
</evidence>
<sequence>MTLPKSWMLPSLVPEDITLDSPCGQIHLEMVEVLDEAAAEMDQEESNRVGVRPNVLTKLLCRDTASGKPAVVQMYVQIPLTGTEWLPPSQRAPQAVAVVPLRARRCSDTPGKLRDIHCDHAPALIGSVQTTQGPGGWVSGRYVLYIALTTVCEERGGMVPLSTGVVGKGAVLCNAAGRERASSCGV</sequence>
<evidence type="ECO:0000313" key="1">
    <source>
        <dbReference type="EMBL" id="PYI30560.1"/>
    </source>
</evidence>
<name>A0A2V5IPS6_9EURO</name>